<proteinExistence type="predicted"/>
<accession>A0A6U1QBG3</accession>
<protein>
    <recommendedName>
        <fullName evidence="4">PPIase cyclophilin-type domain-containing protein</fullName>
    </recommendedName>
</protein>
<evidence type="ECO:0000256" key="1">
    <source>
        <dbReference type="SAM" id="MobiDB-lite"/>
    </source>
</evidence>
<feature type="compositionally biased region" description="Basic residues" evidence="1">
    <location>
        <begin position="251"/>
        <end position="260"/>
    </location>
</feature>
<dbReference type="EMBL" id="HBFW01008895">
    <property type="protein sequence ID" value="CAD8934750.1"/>
    <property type="molecule type" value="Transcribed_RNA"/>
</dbReference>
<feature type="compositionally biased region" description="Basic and acidic residues" evidence="1">
    <location>
        <begin position="261"/>
        <end position="270"/>
    </location>
</feature>
<dbReference type="EMBL" id="HBFW01008896">
    <property type="protein sequence ID" value="CAD8934751.1"/>
    <property type="molecule type" value="Transcribed_RNA"/>
</dbReference>
<evidence type="ECO:0000313" key="2">
    <source>
        <dbReference type="EMBL" id="CAD8934750.1"/>
    </source>
</evidence>
<gene>
    <name evidence="2" type="ORF">CTEN0397_LOCUS5783</name>
    <name evidence="3" type="ORF">CTEN0397_LOCUS5784</name>
</gene>
<sequence length="270" mass="30815">MACTAIALGAALSKVEESKLRAREEALRKQVYLLQNATVRESRREAVERFGVGPHHVKFDISIPGNEEENLSFTVELAPLHKMPHAVHLFLEQVYHELWDNTWFYLNGPHVLQAGPQDWDDDEEGKALQRFKDTQLDTLAFPEYSHDYPHVPWTLGFTGRPGGPDWYINKVDNTAPHGPGGQYQHELSEQADPCFAKISDGHDVLMKVFKMEIYPGSHEYAYFLQEPVEIVKARIVEPAVGNVIKPDNQPRKKVPKRPRMIHKDSFTAEP</sequence>
<evidence type="ECO:0008006" key="4">
    <source>
        <dbReference type="Google" id="ProtNLM"/>
    </source>
</evidence>
<feature type="region of interest" description="Disordered" evidence="1">
    <location>
        <begin position="246"/>
        <end position="270"/>
    </location>
</feature>
<dbReference type="AlphaFoldDB" id="A0A6U1QBG3"/>
<reference evidence="3" key="1">
    <citation type="submission" date="2021-01" db="EMBL/GenBank/DDBJ databases">
        <authorList>
            <person name="Corre E."/>
            <person name="Pelletier E."/>
            <person name="Niang G."/>
            <person name="Scheremetjew M."/>
            <person name="Finn R."/>
            <person name="Kale V."/>
            <person name="Holt S."/>
            <person name="Cochrane G."/>
            <person name="Meng A."/>
            <person name="Brown T."/>
            <person name="Cohen L."/>
        </authorList>
    </citation>
    <scope>NUCLEOTIDE SEQUENCE</scope>
    <source>
        <strain evidence="3">ECT3854</strain>
    </source>
</reference>
<name>A0A6U1QBG3_CYCTE</name>
<organism evidence="3">
    <name type="scientific">Cyclophora tenuis</name>
    <name type="common">Marine diatom</name>
    <dbReference type="NCBI Taxonomy" id="216820"/>
    <lineage>
        <taxon>Eukaryota</taxon>
        <taxon>Sar</taxon>
        <taxon>Stramenopiles</taxon>
        <taxon>Ochrophyta</taxon>
        <taxon>Bacillariophyta</taxon>
        <taxon>Fragilariophyceae</taxon>
        <taxon>Fragilariophycidae</taxon>
        <taxon>Cyclophorales</taxon>
        <taxon>Cyclophoraceae</taxon>
        <taxon>Cyclophora</taxon>
    </lineage>
</organism>
<evidence type="ECO:0000313" key="3">
    <source>
        <dbReference type="EMBL" id="CAD8934751.1"/>
    </source>
</evidence>